<accession>A0A8F1NNI6</accession>
<keyword evidence="5" id="KW-0804">Transcription</keyword>
<protein>
    <submittedName>
        <fullName evidence="11">MYB12</fullName>
    </submittedName>
</protein>
<proteinExistence type="evidence at transcript level"/>
<dbReference type="InterPro" id="IPR009057">
    <property type="entry name" value="Homeodomain-like_sf"/>
</dbReference>
<comment type="subcellular location">
    <subcellularLocation>
        <location evidence="1">Nucleus</location>
    </subcellularLocation>
</comment>
<dbReference type="InterPro" id="IPR001005">
    <property type="entry name" value="SANT/Myb"/>
</dbReference>
<evidence type="ECO:0000256" key="6">
    <source>
        <dbReference type="ARBA" id="ARBA00023242"/>
    </source>
</evidence>
<dbReference type="PROSITE" id="PS51294">
    <property type="entry name" value="HTH_MYB"/>
    <property type="match status" value="2"/>
</dbReference>
<dbReference type="PANTHER" id="PTHR45614:SF53">
    <property type="entry name" value="TRANSCRIPTIONAL ACTIVATOR MYB-LIKE"/>
    <property type="match status" value="1"/>
</dbReference>
<evidence type="ECO:0000313" key="11">
    <source>
        <dbReference type="EMBL" id="QWQ79410.1"/>
    </source>
</evidence>
<dbReference type="InterPro" id="IPR017930">
    <property type="entry name" value="Myb_dom"/>
</dbReference>
<dbReference type="PANTHER" id="PTHR45614">
    <property type="entry name" value="MYB PROTEIN-RELATED"/>
    <property type="match status" value="1"/>
</dbReference>
<dbReference type="FunFam" id="1.10.10.60:FF:000060">
    <property type="entry name" value="MYB transcription factor"/>
    <property type="match status" value="1"/>
</dbReference>
<keyword evidence="7" id="KW-0175">Coiled coil</keyword>
<dbReference type="GO" id="GO:0000978">
    <property type="term" value="F:RNA polymerase II cis-regulatory region sequence-specific DNA binding"/>
    <property type="evidence" value="ECO:0007669"/>
    <property type="project" value="TreeGrafter"/>
</dbReference>
<dbReference type="EMBL" id="MW417215">
    <property type="protein sequence ID" value="QWQ79410.1"/>
    <property type="molecule type" value="mRNA"/>
</dbReference>
<evidence type="ECO:0000259" key="10">
    <source>
        <dbReference type="PROSITE" id="PS51294"/>
    </source>
</evidence>
<sequence length="246" mass="27624">MESMNNNRCSYSSTSSSDSSSSESSLSAGTTQKKPERIKGPWSAEEDRILTRLVERYGARNWSLTSRHIKGRSGKSCRLRWCNQLSPNVEHRPFSPAEDDTILSAHARIGNRWATIARLLPGRTDNAVKNHWNSTLKRRARELQMQQQQKQQQLHQEQQLMDCGNIHNNNNNGGGGFVGSGSDYKGSHVGLEDDELTALTLGPPGRAERRTESTPAGFWDAMRDVIAREVRDYMSSTLTETSGFHY</sequence>
<dbReference type="PROSITE" id="PS50090">
    <property type="entry name" value="MYB_LIKE"/>
    <property type="match status" value="2"/>
</dbReference>
<evidence type="ECO:0000256" key="2">
    <source>
        <dbReference type="ARBA" id="ARBA00022737"/>
    </source>
</evidence>
<dbReference type="SMART" id="SM00717">
    <property type="entry name" value="SANT"/>
    <property type="match status" value="2"/>
</dbReference>
<organism evidence="11">
    <name type="scientific">Zanthoxylum armatum</name>
    <dbReference type="NCBI Taxonomy" id="67938"/>
    <lineage>
        <taxon>Eukaryota</taxon>
        <taxon>Viridiplantae</taxon>
        <taxon>Streptophyta</taxon>
        <taxon>Embryophyta</taxon>
        <taxon>Tracheophyta</taxon>
        <taxon>Spermatophyta</taxon>
        <taxon>Magnoliopsida</taxon>
        <taxon>eudicotyledons</taxon>
        <taxon>Gunneridae</taxon>
        <taxon>Pentapetalae</taxon>
        <taxon>rosids</taxon>
        <taxon>malvids</taxon>
        <taxon>Sapindales</taxon>
        <taxon>Rutaceae</taxon>
        <taxon>Zanthoxyloideae</taxon>
        <taxon>Zanthoxylum</taxon>
    </lineage>
</organism>
<dbReference type="GO" id="GO:0000981">
    <property type="term" value="F:DNA-binding transcription factor activity, RNA polymerase II-specific"/>
    <property type="evidence" value="ECO:0007669"/>
    <property type="project" value="TreeGrafter"/>
</dbReference>
<dbReference type="SUPFAM" id="SSF46689">
    <property type="entry name" value="Homeodomain-like"/>
    <property type="match status" value="1"/>
</dbReference>
<feature type="coiled-coil region" evidence="7">
    <location>
        <begin position="133"/>
        <end position="160"/>
    </location>
</feature>
<keyword evidence="6" id="KW-0539">Nucleus</keyword>
<feature type="domain" description="Myb-like" evidence="9">
    <location>
        <begin position="34"/>
        <end position="85"/>
    </location>
</feature>
<evidence type="ECO:0000256" key="5">
    <source>
        <dbReference type="ARBA" id="ARBA00023163"/>
    </source>
</evidence>
<dbReference type="CDD" id="cd00167">
    <property type="entry name" value="SANT"/>
    <property type="match status" value="2"/>
</dbReference>
<dbReference type="GO" id="GO:0005634">
    <property type="term" value="C:nucleus"/>
    <property type="evidence" value="ECO:0007669"/>
    <property type="project" value="UniProtKB-SubCell"/>
</dbReference>
<evidence type="ECO:0000256" key="3">
    <source>
        <dbReference type="ARBA" id="ARBA00023015"/>
    </source>
</evidence>
<feature type="domain" description="Myb-like" evidence="9">
    <location>
        <begin position="86"/>
        <end position="136"/>
    </location>
</feature>
<feature type="domain" description="HTH myb-type" evidence="10">
    <location>
        <begin position="34"/>
        <end position="89"/>
    </location>
</feature>
<evidence type="ECO:0000256" key="7">
    <source>
        <dbReference type="SAM" id="Coils"/>
    </source>
</evidence>
<keyword evidence="3" id="KW-0805">Transcription regulation</keyword>
<dbReference type="Pfam" id="PF13921">
    <property type="entry name" value="Myb_DNA-bind_6"/>
    <property type="match status" value="1"/>
</dbReference>
<feature type="compositionally biased region" description="Basic and acidic residues" evidence="8">
    <location>
        <begin position="33"/>
        <end position="42"/>
    </location>
</feature>
<keyword evidence="2" id="KW-0677">Repeat</keyword>
<dbReference type="InterPro" id="IPR050560">
    <property type="entry name" value="MYB_TF"/>
</dbReference>
<feature type="compositionally biased region" description="Low complexity" evidence="8">
    <location>
        <begin position="10"/>
        <end position="27"/>
    </location>
</feature>
<name>A0A8F1NNI6_9ROSI</name>
<evidence type="ECO:0000256" key="8">
    <source>
        <dbReference type="SAM" id="MobiDB-lite"/>
    </source>
</evidence>
<reference evidence="11" key="1">
    <citation type="submission" date="2020-12" db="EMBL/GenBank/DDBJ databases">
        <authorList>
            <person name="Wang Y."/>
        </authorList>
    </citation>
    <scope>NUCLEOTIDE SEQUENCE</scope>
</reference>
<evidence type="ECO:0000256" key="1">
    <source>
        <dbReference type="ARBA" id="ARBA00004123"/>
    </source>
</evidence>
<dbReference type="AlphaFoldDB" id="A0A8F1NNI6"/>
<dbReference type="Gene3D" id="1.10.10.60">
    <property type="entry name" value="Homeodomain-like"/>
    <property type="match status" value="2"/>
</dbReference>
<evidence type="ECO:0000256" key="4">
    <source>
        <dbReference type="ARBA" id="ARBA00023125"/>
    </source>
</evidence>
<feature type="domain" description="HTH myb-type" evidence="10">
    <location>
        <begin position="91"/>
        <end position="140"/>
    </location>
</feature>
<evidence type="ECO:0000259" key="9">
    <source>
        <dbReference type="PROSITE" id="PS50090"/>
    </source>
</evidence>
<keyword evidence="4" id="KW-0238">DNA-binding</keyword>
<feature type="region of interest" description="Disordered" evidence="8">
    <location>
        <begin position="1"/>
        <end position="42"/>
    </location>
</feature>